<dbReference type="Proteomes" id="UP000823775">
    <property type="component" value="Unassembled WGS sequence"/>
</dbReference>
<name>A0ABS8Y0Q6_DATST</name>
<organism evidence="1 2">
    <name type="scientific">Datura stramonium</name>
    <name type="common">Jimsonweed</name>
    <name type="synonym">Common thornapple</name>
    <dbReference type="NCBI Taxonomy" id="4076"/>
    <lineage>
        <taxon>Eukaryota</taxon>
        <taxon>Viridiplantae</taxon>
        <taxon>Streptophyta</taxon>
        <taxon>Embryophyta</taxon>
        <taxon>Tracheophyta</taxon>
        <taxon>Spermatophyta</taxon>
        <taxon>Magnoliopsida</taxon>
        <taxon>eudicotyledons</taxon>
        <taxon>Gunneridae</taxon>
        <taxon>Pentapetalae</taxon>
        <taxon>asterids</taxon>
        <taxon>lamiids</taxon>
        <taxon>Solanales</taxon>
        <taxon>Solanaceae</taxon>
        <taxon>Solanoideae</taxon>
        <taxon>Datureae</taxon>
        <taxon>Datura</taxon>
    </lineage>
</organism>
<keyword evidence="2" id="KW-1185">Reference proteome</keyword>
<reference evidence="1 2" key="1">
    <citation type="journal article" date="2021" name="BMC Genomics">
        <title>Datura genome reveals duplications of psychoactive alkaloid biosynthetic genes and high mutation rate following tissue culture.</title>
        <authorList>
            <person name="Rajewski A."/>
            <person name="Carter-House D."/>
            <person name="Stajich J."/>
            <person name="Litt A."/>
        </authorList>
    </citation>
    <scope>NUCLEOTIDE SEQUENCE [LARGE SCALE GENOMIC DNA]</scope>
    <source>
        <strain evidence="1">AR-01</strain>
    </source>
</reference>
<protein>
    <submittedName>
        <fullName evidence="1">Uncharacterized protein</fullName>
    </submittedName>
</protein>
<comment type="caution">
    <text evidence="1">The sequence shown here is derived from an EMBL/GenBank/DDBJ whole genome shotgun (WGS) entry which is preliminary data.</text>
</comment>
<evidence type="ECO:0000313" key="1">
    <source>
        <dbReference type="EMBL" id="MCE5165725.1"/>
    </source>
</evidence>
<accession>A0ABS8Y0Q6</accession>
<proteinExistence type="predicted"/>
<gene>
    <name evidence="1" type="ORF">HAX54_011889</name>
</gene>
<dbReference type="EMBL" id="JACEIK010016824">
    <property type="protein sequence ID" value="MCE5165725.1"/>
    <property type="molecule type" value="Genomic_DNA"/>
</dbReference>
<sequence>MQATEVTCELVVELQVELEFQASVVEMRNQHMDRMCPDAKQHTDRMLDKKVRMLYRGFKSKMCPEILPTGTGCGSQIRATYVGHMVHMSILCGKEKFRKVDMGQYTNHLLNMWAACGHRMSPVDWGYKYNFSKSNILTKFWAISSPLLYFHSNVSLFYVFPSDSNPVYLLLTQFFLQNPRVSKKFSLRIRKRTLGVPPQGLNLFLSPCMGLVGIIDGVLHRSIVAQVLFHGTHVPFVGGVAIETLSSGEAYLQDRKIGELRS</sequence>
<evidence type="ECO:0000313" key="2">
    <source>
        <dbReference type="Proteomes" id="UP000823775"/>
    </source>
</evidence>